<comment type="caution">
    <text evidence="9">The sequence shown here is derived from an EMBL/GenBank/DDBJ whole genome shotgun (WGS) entry which is preliminary data.</text>
</comment>
<dbReference type="PANTHER" id="PTHR47359:SF3">
    <property type="entry name" value="NLP_P60 DOMAIN-CONTAINING PROTEIN-RELATED"/>
    <property type="match status" value="1"/>
</dbReference>
<organism evidence="9 10">
    <name type="scientific">Segniliparus rugosus (strain ATCC BAA-974 / DSM 45345 / CCUG 50838 / CIP 108380 / JCM 13579 / CDC 945)</name>
    <dbReference type="NCBI Taxonomy" id="679197"/>
    <lineage>
        <taxon>Bacteria</taxon>
        <taxon>Bacillati</taxon>
        <taxon>Actinomycetota</taxon>
        <taxon>Actinomycetes</taxon>
        <taxon>Mycobacteriales</taxon>
        <taxon>Segniliparaceae</taxon>
        <taxon>Segniliparus</taxon>
    </lineage>
</organism>
<sequence length="373" mass="39543">MSAALLAAVVAAALSVVNAWSDPADPVAELRALARQSEQTEEAQYQALTDLNAAHAARAQAQTRLVEDQAREEQARADVERYQGVVDMFVETAYNGVRLNEVYALLVSKSPGQLLDQMSDIKAIASDVHDKVTSYKNSYAKAQQAAADTAQALDAAKAAEQRAMAKKAELQAKEAQLQQQIAAIKDQYAKLTPQQLHDFSVNPMEGATPQPQAAPPAQVFPEEDAPNGLGLGQDPKKQEAAPRPPESSDAPEEQAGATSKGRAVQAALSRVGKPYVWGGSGPGVFDCSGLVMWSYQQVGRSLPHSSQAQDGLGRHIGRGDLQPGDLVTYYSGVSHVAIYIGNGMVVHAPTYGQPVTVAPIDAAGPVHAFVRMG</sequence>
<name>E5XMM9_SEGRC</name>
<dbReference type="AlphaFoldDB" id="E5XMM9"/>
<feature type="domain" description="NlpC/P60" evidence="8">
    <location>
        <begin position="257"/>
        <end position="373"/>
    </location>
</feature>
<dbReference type="PANTHER" id="PTHR47359">
    <property type="entry name" value="PEPTIDOGLYCAN DL-ENDOPEPTIDASE CWLO"/>
    <property type="match status" value="1"/>
</dbReference>
<dbReference type="STRING" id="679197.HMPREF9336_00749"/>
<evidence type="ECO:0000256" key="7">
    <source>
        <dbReference type="SAM" id="SignalP"/>
    </source>
</evidence>
<keyword evidence="5" id="KW-0175">Coiled coil</keyword>
<dbReference type="GO" id="GO:0008234">
    <property type="term" value="F:cysteine-type peptidase activity"/>
    <property type="evidence" value="ECO:0007669"/>
    <property type="project" value="UniProtKB-KW"/>
</dbReference>
<evidence type="ECO:0000259" key="8">
    <source>
        <dbReference type="PROSITE" id="PS51935"/>
    </source>
</evidence>
<protein>
    <recommendedName>
        <fullName evidence="8">NlpC/P60 domain-containing protein</fullName>
    </recommendedName>
</protein>
<evidence type="ECO:0000313" key="10">
    <source>
        <dbReference type="Proteomes" id="UP000004816"/>
    </source>
</evidence>
<dbReference type="Pfam" id="PF00877">
    <property type="entry name" value="NLPC_P60"/>
    <property type="match status" value="1"/>
</dbReference>
<keyword evidence="3" id="KW-0378">Hydrolase</keyword>
<evidence type="ECO:0000313" key="9">
    <source>
        <dbReference type="EMBL" id="EFV14374.1"/>
    </source>
</evidence>
<dbReference type="EMBL" id="ACZI02000003">
    <property type="protein sequence ID" value="EFV14374.1"/>
    <property type="molecule type" value="Genomic_DNA"/>
</dbReference>
<dbReference type="eggNOG" id="COG0791">
    <property type="taxonomic scope" value="Bacteria"/>
</dbReference>
<feature type="signal peptide" evidence="7">
    <location>
        <begin position="1"/>
        <end position="19"/>
    </location>
</feature>
<evidence type="ECO:0000256" key="4">
    <source>
        <dbReference type="ARBA" id="ARBA00022807"/>
    </source>
</evidence>
<dbReference type="PROSITE" id="PS51935">
    <property type="entry name" value="NLPC_P60"/>
    <property type="match status" value="1"/>
</dbReference>
<dbReference type="SUPFAM" id="SSF54001">
    <property type="entry name" value="Cysteine proteinases"/>
    <property type="match status" value="1"/>
</dbReference>
<dbReference type="InterPro" id="IPR038765">
    <property type="entry name" value="Papain-like_cys_pep_sf"/>
</dbReference>
<dbReference type="GO" id="GO:0006508">
    <property type="term" value="P:proteolysis"/>
    <property type="evidence" value="ECO:0007669"/>
    <property type="project" value="UniProtKB-KW"/>
</dbReference>
<feature type="chain" id="PRO_5038344551" description="NlpC/P60 domain-containing protein" evidence="7">
    <location>
        <begin position="20"/>
        <end position="373"/>
    </location>
</feature>
<keyword evidence="2" id="KW-0645">Protease</keyword>
<dbReference type="Gene3D" id="3.90.1720.10">
    <property type="entry name" value="endopeptidase domain like (from Nostoc punctiforme)"/>
    <property type="match status" value="1"/>
</dbReference>
<reference evidence="9 10" key="1">
    <citation type="journal article" date="2011" name="Stand. Genomic Sci.">
        <title>High quality draft genome sequence of Segniliparus rugosus CDC 945(T)= (ATCC BAA-974(T)).</title>
        <authorList>
            <person name="Earl A.M."/>
            <person name="Desjardins C.A."/>
            <person name="Fitzgerald M.G."/>
            <person name="Arachchi H.M."/>
            <person name="Zeng Q."/>
            <person name="Mehta T."/>
            <person name="Griggs A."/>
            <person name="Birren B.W."/>
            <person name="Toney N.C."/>
            <person name="Carr J."/>
            <person name="Posey J."/>
            <person name="Butler W.R."/>
        </authorList>
    </citation>
    <scope>NUCLEOTIDE SEQUENCE [LARGE SCALE GENOMIC DNA]</scope>
    <source>
        <strain evidence="10">ATCC BAA-974 / DSM 45345 / CCUG 50838 / CIP 108380 / JCM 13579 / CDC 945</strain>
    </source>
</reference>
<proteinExistence type="inferred from homology"/>
<feature type="coiled-coil region" evidence="5">
    <location>
        <begin position="153"/>
        <end position="187"/>
    </location>
</feature>
<dbReference type="InterPro" id="IPR051794">
    <property type="entry name" value="PG_Endopeptidase_C40"/>
</dbReference>
<keyword evidence="7" id="KW-0732">Signal</keyword>
<keyword evidence="4" id="KW-0788">Thiol protease</keyword>
<dbReference type="HOGENOM" id="CLU_034085_1_1_11"/>
<evidence type="ECO:0000256" key="1">
    <source>
        <dbReference type="ARBA" id="ARBA00007074"/>
    </source>
</evidence>
<evidence type="ECO:0000256" key="2">
    <source>
        <dbReference type="ARBA" id="ARBA00022670"/>
    </source>
</evidence>
<evidence type="ECO:0000256" key="3">
    <source>
        <dbReference type="ARBA" id="ARBA00022801"/>
    </source>
</evidence>
<accession>E5XMM9</accession>
<keyword evidence="10" id="KW-1185">Reference proteome</keyword>
<gene>
    <name evidence="9" type="ORF">HMPREF9336_00749</name>
</gene>
<evidence type="ECO:0000256" key="5">
    <source>
        <dbReference type="SAM" id="Coils"/>
    </source>
</evidence>
<evidence type="ECO:0000256" key="6">
    <source>
        <dbReference type="SAM" id="MobiDB-lite"/>
    </source>
</evidence>
<dbReference type="InterPro" id="IPR000064">
    <property type="entry name" value="NLP_P60_dom"/>
</dbReference>
<dbReference type="Proteomes" id="UP000004816">
    <property type="component" value="Unassembled WGS sequence"/>
</dbReference>
<feature type="region of interest" description="Disordered" evidence="6">
    <location>
        <begin position="200"/>
        <end position="264"/>
    </location>
</feature>
<comment type="similarity">
    <text evidence="1">Belongs to the peptidase C40 family.</text>
</comment>